<keyword evidence="3" id="KW-0813">Transport</keyword>
<dbReference type="GO" id="GO:0005462">
    <property type="term" value="F:UDP-N-acetylglucosamine transmembrane transporter activity"/>
    <property type="evidence" value="ECO:0007669"/>
    <property type="project" value="TreeGrafter"/>
</dbReference>
<evidence type="ECO:0000256" key="2">
    <source>
        <dbReference type="ARBA" id="ARBA00010694"/>
    </source>
</evidence>
<dbReference type="HOGENOM" id="CLU_033007_1_0_1"/>
<name>E0W3Q5_PEDHC</name>
<evidence type="ECO:0000256" key="3">
    <source>
        <dbReference type="ARBA" id="ARBA00022448"/>
    </source>
</evidence>
<evidence type="ECO:0000256" key="8">
    <source>
        <dbReference type="SAM" id="Phobius"/>
    </source>
</evidence>
<feature type="transmembrane region" description="Helical" evidence="8">
    <location>
        <begin position="267"/>
        <end position="288"/>
    </location>
</feature>
<comment type="subcellular location">
    <subcellularLocation>
        <location evidence="1">Endomembrane system</location>
        <topology evidence="1">Multi-pass membrane protein</topology>
    </subcellularLocation>
</comment>
<dbReference type="Proteomes" id="UP000009046">
    <property type="component" value="Unassembled WGS sequence"/>
</dbReference>
<dbReference type="GO" id="GO:0005464">
    <property type="term" value="F:UDP-xylose transmembrane transporter activity"/>
    <property type="evidence" value="ECO:0007669"/>
    <property type="project" value="TreeGrafter"/>
</dbReference>
<keyword evidence="11" id="KW-1185">Reference proteome</keyword>
<evidence type="ECO:0000256" key="4">
    <source>
        <dbReference type="ARBA" id="ARBA00022597"/>
    </source>
</evidence>
<protein>
    <submittedName>
        <fullName evidence="9 10">UDP-galactose transporter, putative</fullName>
    </submittedName>
</protein>
<dbReference type="CTD" id="8237140"/>
<dbReference type="PANTHER" id="PTHR10778">
    <property type="entry name" value="SOLUTE CARRIER FAMILY 35 MEMBER B"/>
    <property type="match status" value="1"/>
</dbReference>
<gene>
    <name evidence="10" type="primary">8237140</name>
    <name evidence="9" type="ORF">Phum_PHUM608020</name>
</gene>
<feature type="transmembrane region" description="Helical" evidence="8">
    <location>
        <begin position="90"/>
        <end position="112"/>
    </location>
</feature>
<keyword evidence="4" id="KW-0762">Sugar transport</keyword>
<dbReference type="InterPro" id="IPR013657">
    <property type="entry name" value="SCL35B1-4/HUT1"/>
</dbReference>
<dbReference type="GeneID" id="8237140"/>
<dbReference type="RefSeq" id="XP_002432999.1">
    <property type="nucleotide sequence ID" value="XM_002432954.1"/>
</dbReference>
<keyword evidence="7 8" id="KW-0472">Membrane</keyword>
<keyword evidence="6 8" id="KW-1133">Transmembrane helix</keyword>
<keyword evidence="5 8" id="KW-0812">Transmembrane</keyword>
<evidence type="ECO:0000313" key="10">
    <source>
        <dbReference type="EnsemblMetazoa" id="PHUM608020-PA"/>
    </source>
</evidence>
<organism>
    <name type="scientific">Pediculus humanus subsp. corporis</name>
    <name type="common">Body louse</name>
    <dbReference type="NCBI Taxonomy" id="121224"/>
    <lineage>
        <taxon>Eukaryota</taxon>
        <taxon>Metazoa</taxon>
        <taxon>Ecdysozoa</taxon>
        <taxon>Arthropoda</taxon>
        <taxon>Hexapoda</taxon>
        <taxon>Insecta</taxon>
        <taxon>Pterygota</taxon>
        <taxon>Neoptera</taxon>
        <taxon>Paraneoptera</taxon>
        <taxon>Psocodea</taxon>
        <taxon>Troctomorpha</taxon>
        <taxon>Phthiraptera</taxon>
        <taxon>Anoplura</taxon>
        <taxon>Pediculidae</taxon>
        <taxon>Pediculus</taxon>
    </lineage>
</organism>
<feature type="transmembrane region" description="Helical" evidence="8">
    <location>
        <begin position="66"/>
        <end position="84"/>
    </location>
</feature>
<dbReference type="SUPFAM" id="SSF103481">
    <property type="entry name" value="Multidrug resistance efflux transporter EmrE"/>
    <property type="match status" value="1"/>
</dbReference>
<reference evidence="9" key="2">
    <citation type="submission" date="2007-04" db="EMBL/GenBank/DDBJ databases">
        <title>The genome of the human body louse.</title>
        <authorList>
            <consortium name="The Human Body Louse Genome Consortium"/>
            <person name="Kirkness E."/>
            <person name="Walenz B."/>
            <person name="Hass B."/>
            <person name="Bruggner R."/>
            <person name="Strausberg R."/>
        </authorList>
    </citation>
    <scope>NUCLEOTIDE SEQUENCE</scope>
    <source>
        <strain evidence="9">USDA</strain>
    </source>
</reference>
<reference evidence="9" key="1">
    <citation type="submission" date="2007-04" db="EMBL/GenBank/DDBJ databases">
        <title>Annotation of Pediculus humanus corporis strain USDA.</title>
        <authorList>
            <person name="Kirkness E."/>
            <person name="Hannick L."/>
            <person name="Hass B."/>
            <person name="Bruggner R."/>
            <person name="Lawson D."/>
            <person name="Bidwell S."/>
            <person name="Joardar V."/>
            <person name="Caler E."/>
            <person name="Walenz B."/>
            <person name="Inman J."/>
            <person name="Schobel S."/>
            <person name="Galinsky K."/>
            <person name="Amedeo P."/>
            <person name="Strausberg R."/>
        </authorList>
    </citation>
    <scope>NUCLEOTIDE SEQUENCE</scope>
    <source>
        <strain evidence="9">USDA</strain>
    </source>
</reference>
<evidence type="ECO:0000256" key="5">
    <source>
        <dbReference type="ARBA" id="ARBA00022692"/>
    </source>
</evidence>
<evidence type="ECO:0000313" key="9">
    <source>
        <dbReference type="EMBL" id="EEB20261.1"/>
    </source>
</evidence>
<dbReference type="EnsemblMetazoa" id="PHUM608020-RA">
    <property type="protein sequence ID" value="PHUM608020-PA"/>
    <property type="gene ID" value="PHUM608020"/>
</dbReference>
<dbReference type="PANTHER" id="PTHR10778:SF4">
    <property type="entry name" value="NUCLEOTIDE SUGAR TRANSPORTER SLC35B4"/>
    <property type="match status" value="1"/>
</dbReference>
<sequence>MKEAIAILLVFVGCMSNVIFLENLVRDDPGCGNLITFSQFFFIALEGFIFTSKCGTVRPHISKKNYFFLTVMFFVVNLLNNYAFDFNVPVPLHIIVRSGSLLANMTLGVYIVKKKYPFSKYLSVLLITIGIVVCTIVSGKDVKSTNTRGKPTTSHEDFFWWTIGLMVLCVALFLSAALGIFQESLYKKYGKHSKEVLFYTHLLPLPLFLFISPNIYSHAIIAYESEPYLVLNTFHMPKSILNLIGNVLSQYVCISSVFYLTSNCSSLVVTLVLTLRKFLSLLFSVLYFKNPFTLAHWLGTIFVLIGTIIFTELHKKIYNMTISKDEGTKKLE</sequence>
<comment type="similarity">
    <text evidence="2">Belongs to the nucleotide-sugar transporter family. SLC35B subfamily.</text>
</comment>
<evidence type="ECO:0000256" key="7">
    <source>
        <dbReference type="ARBA" id="ARBA00023136"/>
    </source>
</evidence>
<dbReference type="AlphaFoldDB" id="E0W3Q5"/>
<dbReference type="Pfam" id="PF08449">
    <property type="entry name" value="UAA"/>
    <property type="match status" value="1"/>
</dbReference>
<dbReference type="VEuPathDB" id="VectorBase:PHUM608020"/>
<feature type="transmembrane region" description="Helical" evidence="8">
    <location>
        <begin position="121"/>
        <end position="138"/>
    </location>
</feature>
<feature type="transmembrane region" description="Helical" evidence="8">
    <location>
        <begin position="158"/>
        <end position="181"/>
    </location>
</feature>
<evidence type="ECO:0000256" key="1">
    <source>
        <dbReference type="ARBA" id="ARBA00004127"/>
    </source>
</evidence>
<feature type="transmembrane region" description="Helical" evidence="8">
    <location>
        <begin position="32"/>
        <end position="54"/>
    </location>
</feature>
<reference evidence="10" key="3">
    <citation type="submission" date="2021-02" db="UniProtKB">
        <authorList>
            <consortium name="EnsemblMetazoa"/>
        </authorList>
    </citation>
    <scope>IDENTIFICATION</scope>
    <source>
        <strain evidence="10">USDA</strain>
    </source>
</reference>
<dbReference type="eggNOG" id="KOG1583">
    <property type="taxonomic scope" value="Eukaryota"/>
</dbReference>
<dbReference type="OrthoDB" id="999962at2759"/>
<evidence type="ECO:0000313" key="11">
    <source>
        <dbReference type="Proteomes" id="UP000009046"/>
    </source>
</evidence>
<dbReference type="InParanoid" id="E0W3Q5"/>
<dbReference type="GO" id="GO:0005789">
    <property type="term" value="C:endoplasmic reticulum membrane"/>
    <property type="evidence" value="ECO:0007669"/>
    <property type="project" value="TreeGrafter"/>
</dbReference>
<feature type="transmembrane region" description="Helical" evidence="8">
    <location>
        <begin position="294"/>
        <end position="313"/>
    </location>
</feature>
<dbReference type="EMBL" id="AAZO01007430">
    <property type="status" value="NOT_ANNOTATED_CDS"/>
    <property type="molecule type" value="Genomic_DNA"/>
</dbReference>
<dbReference type="InterPro" id="IPR037185">
    <property type="entry name" value="EmrE-like"/>
</dbReference>
<dbReference type="STRING" id="121224.E0W3Q5"/>
<accession>E0W3Q5</accession>
<evidence type="ECO:0000256" key="6">
    <source>
        <dbReference type="ARBA" id="ARBA00022989"/>
    </source>
</evidence>
<dbReference type="KEGG" id="phu:Phum_PHUM608020"/>
<dbReference type="EMBL" id="DS235882">
    <property type="protein sequence ID" value="EEB20261.1"/>
    <property type="molecule type" value="Genomic_DNA"/>
</dbReference>
<feature type="transmembrane region" description="Helical" evidence="8">
    <location>
        <begin position="243"/>
        <end position="260"/>
    </location>
</feature>
<dbReference type="FunCoup" id="E0W3Q5">
    <property type="interactions" value="1283"/>
</dbReference>
<feature type="transmembrane region" description="Helical" evidence="8">
    <location>
        <begin position="202"/>
        <end position="223"/>
    </location>
</feature>
<dbReference type="GO" id="GO:0000139">
    <property type="term" value="C:Golgi membrane"/>
    <property type="evidence" value="ECO:0007669"/>
    <property type="project" value="TreeGrafter"/>
</dbReference>
<proteinExistence type="inferred from homology"/>
<dbReference type="OMA" id="NPFTGWH"/>